<feature type="binding site" evidence="6">
    <location>
        <position position="99"/>
    </location>
    <ligand>
        <name>5-phospho-alpha-D-ribose 1-diphosphate</name>
        <dbReference type="ChEBI" id="CHEBI:58017"/>
        <note>ligand shared between dimeric partners</note>
    </ligand>
</feature>
<comment type="caution">
    <text evidence="6">Lacks conserved residue(s) required for the propagation of feature annotation.</text>
</comment>
<keyword evidence="6" id="KW-0460">Magnesium</keyword>
<comment type="subunit">
    <text evidence="6">Homodimer.</text>
</comment>
<comment type="function">
    <text evidence="6">Catalyzes the transfer of a ribosyl phosphate group from 5-phosphoribose 1-diphosphate to orotate, leading to the formation of orotidine monophosphate (OMP).</text>
</comment>
<dbReference type="GO" id="GO:0019856">
    <property type="term" value="P:pyrimidine nucleobase biosynthetic process"/>
    <property type="evidence" value="ECO:0007669"/>
    <property type="project" value="TreeGrafter"/>
</dbReference>
<comment type="cofactor">
    <cofactor evidence="6">
        <name>Mg(2+)</name>
        <dbReference type="ChEBI" id="CHEBI:18420"/>
    </cofactor>
</comment>
<sequence>MSLAKNIADRLLQINAIKLNAPNPFTWASGLRSPIYCDNRLILSYPAARKELILALVRESSCFDGINAIAGVATAGIAWGAYLADRLDLPYCYVRNKPKEHGMKNLIEGKLPENSTVLVIEDLISTGGSSLEAVHALQENEIKVAGVLAIFQYGFLSANEKFKENNIPFRTLTDFPTLLERALYRNDITSLEYDQLSSWNINPKLWSDQFLNHN</sequence>
<comment type="pathway">
    <text evidence="1 6">Pyrimidine metabolism; UMP biosynthesis via de novo pathway; UMP from orotate: step 1/2.</text>
</comment>
<dbReference type="GO" id="GO:0004588">
    <property type="term" value="F:orotate phosphoribosyltransferase activity"/>
    <property type="evidence" value="ECO:0007669"/>
    <property type="project" value="UniProtKB-UniRule"/>
</dbReference>
<evidence type="ECO:0000256" key="1">
    <source>
        <dbReference type="ARBA" id="ARBA00004889"/>
    </source>
</evidence>
<dbReference type="EMBL" id="JADKFW010000021">
    <property type="protein sequence ID" value="MBK9719825.1"/>
    <property type="molecule type" value="Genomic_DNA"/>
</dbReference>
<evidence type="ECO:0000256" key="5">
    <source>
        <dbReference type="ARBA" id="ARBA00022975"/>
    </source>
</evidence>
<dbReference type="CDD" id="cd06223">
    <property type="entry name" value="PRTases_typeI"/>
    <property type="match status" value="1"/>
</dbReference>
<protein>
    <recommendedName>
        <fullName evidence="2 6">Orotate phosphoribosyltransferase</fullName>
        <shortName evidence="6">OPRT</shortName>
        <shortName evidence="6">OPRTase</shortName>
        <ecNumber evidence="2 6">2.4.2.10</ecNumber>
    </recommendedName>
</protein>
<feature type="domain" description="Phosphoribosyltransferase" evidence="7">
    <location>
        <begin position="65"/>
        <end position="151"/>
    </location>
</feature>
<keyword evidence="4 6" id="KW-0808">Transferase</keyword>
<evidence type="ECO:0000259" key="7">
    <source>
        <dbReference type="Pfam" id="PF00156"/>
    </source>
</evidence>
<dbReference type="GO" id="GO:0000287">
    <property type="term" value="F:magnesium ion binding"/>
    <property type="evidence" value="ECO:0007669"/>
    <property type="project" value="UniProtKB-UniRule"/>
</dbReference>
<dbReference type="InterPro" id="IPR023031">
    <property type="entry name" value="OPRT"/>
</dbReference>
<keyword evidence="5 6" id="KW-0665">Pyrimidine biosynthesis</keyword>
<feature type="binding site" description="in other chain" evidence="6">
    <location>
        <begin position="121"/>
        <end position="129"/>
    </location>
    <ligand>
        <name>5-phospho-alpha-D-ribose 1-diphosphate</name>
        <dbReference type="ChEBI" id="CHEBI:58017"/>
        <note>ligand shared between dimeric partners</note>
    </ligand>
</feature>
<dbReference type="InterPro" id="IPR029057">
    <property type="entry name" value="PRTase-like"/>
</dbReference>
<dbReference type="HAMAP" id="MF_01208">
    <property type="entry name" value="PyrE"/>
    <property type="match status" value="1"/>
</dbReference>
<dbReference type="Gene3D" id="3.40.50.2020">
    <property type="match status" value="1"/>
</dbReference>
<dbReference type="InterPro" id="IPR000836">
    <property type="entry name" value="PRTase_dom"/>
</dbReference>
<proteinExistence type="inferred from homology"/>
<dbReference type="AlphaFoldDB" id="A0A9D7SDX7"/>
<evidence type="ECO:0000256" key="6">
    <source>
        <dbReference type="HAMAP-Rule" id="MF_01208"/>
    </source>
</evidence>
<evidence type="ECO:0000256" key="3">
    <source>
        <dbReference type="ARBA" id="ARBA00022676"/>
    </source>
</evidence>
<comment type="caution">
    <text evidence="8">The sequence shown here is derived from an EMBL/GenBank/DDBJ whole genome shotgun (WGS) entry which is preliminary data.</text>
</comment>
<dbReference type="Pfam" id="PF00156">
    <property type="entry name" value="Pribosyltran"/>
    <property type="match status" value="1"/>
</dbReference>
<evidence type="ECO:0000256" key="2">
    <source>
        <dbReference type="ARBA" id="ARBA00011971"/>
    </source>
</evidence>
<evidence type="ECO:0000256" key="4">
    <source>
        <dbReference type="ARBA" id="ARBA00022679"/>
    </source>
</evidence>
<feature type="binding site" evidence="6">
    <location>
        <position position="101"/>
    </location>
    <ligand>
        <name>5-phospho-alpha-D-ribose 1-diphosphate</name>
        <dbReference type="ChEBI" id="CHEBI:58017"/>
        <note>ligand shared between dimeric partners</note>
    </ligand>
</feature>
<name>A0A9D7SDX7_9BACT</name>
<dbReference type="PANTHER" id="PTHR19278:SF9">
    <property type="entry name" value="URIDINE 5'-MONOPHOSPHATE SYNTHASE"/>
    <property type="match status" value="1"/>
</dbReference>
<gene>
    <name evidence="6" type="primary">pyrE</name>
    <name evidence="8" type="ORF">IPO85_20375</name>
</gene>
<evidence type="ECO:0000313" key="9">
    <source>
        <dbReference type="Proteomes" id="UP000808349"/>
    </source>
</evidence>
<dbReference type="InterPro" id="IPR004467">
    <property type="entry name" value="Or_phspho_trans_dom"/>
</dbReference>
<dbReference type="Proteomes" id="UP000808349">
    <property type="component" value="Unassembled WGS sequence"/>
</dbReference>
<dbReference type="GO" id="GO:0044205">
    <property type="term" value="P:'de novo' UMP biosynthetic process"/>
    <property type="evidence" value="ECO:0007669"/>
    <property type="project" value="UniProtKB-UniRule"/>
</dbReference>
<comment type="catalytic activity">
    <reaction evidence="6">
        <text>orotidine 5'-phosphate + diphosphate = orotate + 5-phospho-alpha-D-ribose 1-diphosphate</text>
        <dbReference type="Rhea" id="RHEA:10380"/>
        <dbReference type="ChEBI" id="CHEBI:30839"/>
        <dbReference type="ChEBI" id="CHEBI:33019"/>
        <dbReference type="ChEBI" id="CHEBI:57538"/>
        <dbReference type="ChEBI" id="CHEBI:58017"/>
        <dbReference type="EC" id="2.4.2.10"/>
    </reaction>
</comment>
<feature type="binding site" evidence="6">
    <location>
        <position position="125"/>
    </location>
    <ligand>
        <name>orotate</name>
        <dbReference type="ChEBI" id="CHEBI:30839"/>
    </ligand>
</feature>
<feature type="binding site" evidence="6">
    <location>
        <position position="95"/>
    </location>
    <ligand>
        <name>5-phospho-alpha-D-ribose 1-diphosphate</name>
        <dbReference type="ChEBI" id="CHEBI:58017"/>
        <note>ligand shared between dimeric partners</note>
    </ligand>
</feature>
<evidence type="ECO:0000313" key="8">
    <source>
        <dbReference type="EMBL" id="MBK9719825.1"/>
    </source>
</evidence>
<accession>A0A9D7SDX7</accession>
<dbReference type="EC" id="2.4.2.10" evidence="2 6"/>
<organism evidence="8 9">
    <name type="scientific">Candidatus Defluviibacterium haderslevense</name>
    <dbReference type="NCBI Taxonomy" id="2981993"/>
    <lineage>
        <taxon>Bacteria</taxon>
        <taxon>Pseudomonadati</taxon>
        <taxon>Bacteroidota</taxon>
        <taxon>Saprospiria</taxon>
        <taxon>Saprospirales</taxon>
        <taxon>Saprospiraceae</taxon>
        <taxon>Candidatus Defluviibacterium</taxon>
    </lineage>
</organism>
<comment type="similarity">
    <text evidence="6">Belongs to the purine/pyrimidine phosphoribosyltransferase family. PyrE subfamily.</text>
</comment>
<dbReference type="NCBIfam" id="TIGR00336">
    <property type="entry name" value="pyrE"/>
    <property type="match status" value="1"/>
</dbReference>
<reference evidence="8 9" key="1">
    <citation type="submission" date="2020-10" db="EMBL/GenBank/DDBJ databases">
        <title>Connecting structure to function with the recovery of over 1000 high-quality activated sludge metagenome-assembled genomes encoding full-length rRNA genes using long-read sequencing.</title>
        <authorList>
            <person name="Singleton C.M."/>
            <person name="Petriglieri F."/>
            <person name="Kristensen J.M."/>
            <person name="Kirkegaard R.H."/>
            <person name="Michaelsen T.Y."/>
            <person name="Andersen M.H."/>
            <person name="Karst S.M."/>
            <person name="Dueholm M.S."/>
            <person name="Nielsen P.H."/>
            <person name="Albertsen M."/>
        </authorList>
    </citation>
    <scope>NUCLEOTIDE SEQUENCE [LARGE SCALE GENOMIC DNA]</scope>
    <source>
        <strain evidence="8">Ribe_18-Q3-R11-54_BAT3C.373</strain>
    </source>
</reference>
<dbReference type="SUPFAM" id="SSF53271">
    <property type="entry name" value="PRTase-like"/>
    <property type="match status" value="1"/>
</dbReference>
<keyword evidence="3 6" id="KW-0328">Glycosyltransferase</keyword>
<dbReference type="PANTHER" id="PTHR19278">
    <property type="entry name" value="OROTATE PHOSPHORIBOSYLTRANSFERASE"/>
    <property type="match status" value="1"/>
</dbReference>